<reference evidence="2" key="1">
    <citation type="submission" date="2016-04" db="EMBL/GenBank/DDBJ databases">
        <title>Comparative genomics of biotechnologically important yeasts.</title>
        <authorList>
            <consortium name="DOE Joint Genome Institute"/>
            <person name="Riley R."/>
            <person name="Haridas S."/>
            <person name="Wolfe K.H."/>
            <person name="Lopes M.R."/>
            <person name="Hittinger C.T."/>
            <person name="Goker M."/>
            <person name="Salamov A."/>
            <person name="Wisecaver J."/>
            <person name="Long T.M."/>
            <person name="Aerts A.L."/>
            <person name="Barry K."/>
            <person name="Choi C."/>
            <person name="Clum A."/>
            <person name="Coughlan A.Y."/>
            <person name="Deshpande S."/>
            <person name="Douglass A.P."/>
            <person name="Hanson S.J."/>
            <person name="Klenk H.-P."/>
            <person name="Labutti K."/>
            <person name="Lapidus A."/>
            <person name="Lindquist E."/>
            <person name="Lipzen A."/>
            <person name="Meier-Kolthoff J.P."/>
            <person name="Ohm R.A."/>
            <person name="Otillar R.P."/>
            <person name="Pangilinan J."/>
            <person name="Peng Y."/>
            <person name="Rokas A."/>
            <person name="Rosa C.A."/>
            <person name="Scheuner C."/>
            <person name="Sibirny A.A."/>
            <person name="Slot J.C."/>
            <person name="Stielow J.B."/>
            <person name="Sun H."/>
            <person name="Kurtzman C.P."/>
            <person name="Blackwell M."/>
            <person name="Grigoriev I.V."/>
            <person name="Jeffries T.W."/>
        </authorList>
    </citation>
    <scope>NUCLEOTIDE SEQUENCE [LARGE SCALE GENOMIC DNA]</scope>
    <source>
        <strain evidence="2">NRRL YB-2248</strain>
    </source>
</reference>
<evidence type="ECO:0000313" key="1">
    <source>
        <dbReference type="EMBL" id="ODV83264.1"/>
    </source>
</evidence>
<organism evidence="1 2">
    <name type="scientific">[Candida] arabinofermentans NRRL YB-2248</name>
    <dbReference type="NCBI Taxonomy" id="983967"/>
    <lineage>
        <taxon>Eukaryota</taxon>
        <taxon>Fungi</taxon>
        <taxon>Dikarya</taxon>
        <taxon>Ascomycota</taxon>
        <taxon>Saccharomycotina</taxon>
        <taxon>Pichiomycetes</taxon>
        <taxon>Pichiales</taxon>
        <taxon>Pichiaceae</taxon>
        <taxon>Ogataea</taxon>
        <taxon>Ogataea/Candida clade</taxon>
    </lineage>
</organism>
<dbReference type="Proteomes" id="UP000094801">
    <property type="component" value="Unassembled WGS sequence"/>
</dbReference>
<protein>
    <submittedName>
        <fullName evidence="1">Uncharacterized protein</fullName>
    </submittedName>
</protein>
<name>A0A1E4SUS6_9ASCO</name>
<evidence type="ECO:0000313" key="2">
    <source>
        <dbReference type="Proteomes" id="UP000094801"/>
    </source>
</evidence>
<keyword evidence="2" id="KW-1185">Reference proteome</keyword>
<dbReference type="EMBL" id="KV453866">
    <property type="protein sequence ID" value="ODV83264.1"/>
    <property type="molecule type" value="Genomic_DNA"/>
</dbReference>
<dbReference type="AlphaFoldDB" id="A0A1E4SUS6"/>
<accession>A0A1E4SUS6</accession>
<proteinExistence type="predicted"/>
<gene>
    <name evidence="1" type="ORF">CANARDRAFT_30200</name>
</gene>
<sequence>MTKSPIWHLPLQKGGLGLLDLHKQLLDRRASYLYELISPKSPRYMIYHLLASHIQETVNVFVQSNLYKNSLLLPLWQDVKSVRNKYSLQPADIIDLSKSPLGSASDMTLWCPYFLTFLPQTRICY</sequence>